<organism evidence="14 15">
    <name type="scientific">Plasmodium cynomolgi (strain B)</name>
    <dbReference type="NCBI Taxonomy" id="1120755"/>
    <lineage>
        <taxon>Eukaryota</taxon>
        <taxon>Sar</taxon>
        <taxon>Alveolata</taxon>
        <taxon>Apicomplexa</taxon>
        <taxon>Aconoidasida</taxon>
        <taxon>Haemosporida</taxon>
        <taxon>Plasmodiidae</taxon>
        <taxon>Plasmodium</taxon>
        <taxon>Plasmodium (Plasmodium)</taxon>
    </lineage>
</organism>
<evidence type="ECO:0000256" key="4">
    <source>
        <dbReference type="ARBA" id="ARBA00022670"/>
    </source>
</evidence>
<feature type="active site" evidence="11">
    <location>
        <position position="17"/>
    </location>
</feature>
<comment type="catalytic activity">
    <reaction evidence="1">
        <text>Thiol-dependent hydrolysis of ester, thioester, amide, peptide and isopeptide bonds formed by the C-terminal Gly of ubiquitin (a 76-residue protein attached to proteins as an intracellular targeting signal).</text>
        <dbReference type="EC" id="3.4.19.12"/>
    </reaction>
</comment>
<evidence type="ECO:0000256" key="1">
    <source>
        <dbReference type="ARBA" id="ARBA00000707"/>
    </source>
</evidence>
<comment type="subcellular location">
    <subcellularLocation>
        <location evidence="2">Nucleus</location>
    </subcellularLocation>
</comment>
<evidence type="ECO:0000256" key="5">
    <source>
        <dbReference type="ARBA" id="ARBA00022786"/>
    </source>
</evidence>
<keyword evidence="6 11" id="KW-0378">Hydrolase</keyword>
<dbReference type="PROSITE" id="PS50957">
    <property type="entry name" value="JOSEPHIN"/>
    <property type="match status" value="1"/>
</dbReference>
<keyword evidence="4" id="KW-0645">Protease</keyword>
<feature type="domain" description="Josephin" evidence="13">
    <location>
        <begin position="4"/>
        <end position="183"/>
    </location>
</feature>
<accession>K6VIB0</accession>
<evidence type="ECO:0000256" key="3">
    <source>
        <dbReference type="ARBA" id="ARBA00012759"/>
    </source>
</evidence>
<keyword evidence="8" id="KW-0805">Transcription regulation</keyword>
<dbReference type="OMA" id="ICNLEQH"/>
<dbReference type="MEROPS" id="C86.A05"/>
<dbReference type="GO" id="GO:0006508">
    <property type="term" value="P:proteolysis"/>
    <property type="evidence" value="ECO:0007669"/>
    <property type="project" value="UniProtKB-KW"/>
</dbReference>
<dbReference type="Gene3D" id="3.90.70.40">
    <property type="match status" value="1"/>
</dbReference>
<dbReference type="Proteomes" id="UP000006319">
    <property type="component" value="Chromosome 14"/>
</dbReference>
<evidence type="ECO:0000256" key="8">
    <source>
        <dbReference type="ARBA" id="ARBA00023015"/>
    </source>
</evidence>
<dbReference type="EC" id="3.4.19.12" evidence="3"/>
<keyword evidence="7" id="KW-0788">Thiol protease</keyword>
<dbReference type="OrthoDB" id="10063692at2759"/>
<dbReference type="Pfam" id="PF02099">
    <property type="entry name" value="Josephin"/>
    <property type="match status" value="1"/>
</dbReference>
<dbReference type="InterPro" id="IPR006155">
    <property type="entry name" value="Josephin"/>
</dbReference>
<dbReference type="VEuPathDB" id="PlasmoDB:PCYB_145250"/>
<feature type="active site" evidence="11">
    <location>
        <position position="123"/>
    </location>
</feature>
<proteinExistence type="predicted"/>
<dbReference type="GO" id="GO:0005634">
    <property type="term" value="C:nucleus"/>
    <property type="evidence" value="ECO:0007669"/>
    <property type="project" value="UniProtKB-SubCell"/>
</dbReference>
<dbReference type="GeneID" id="14695479"/>
<keyword evidence="5" id="KW-0833">Ubl conjugation pathway</keyword>
<evidence type="ECO:0000256" key="9">
    <source>
        <dbReference type="ARBA" id="ARBA00023163"/>
    </source>
</evidence>
<dbReference type="EMBL" id="DF157106">
    <property type="protein sequence ID" value="GAB69097.1"/>
    <property type="molecule type" value="Genomic_DNA"/>
</dbReference>
<evidence type="ECO:0000256" key="11">
    <source>
        <dbReference type="PROSITE-ProRule" id="PRU00331"/>
    </source>
</evidence>
<dbReference type="InterPro" id="IPR033865">
    <property type="entry name" value="Ataxin-3"/>
</dbReference>
<name>K6VIB0_PLACD</name>
<evidence type="ECO:0000256" key="6">
    <source>
        <dbReference type="ARBA" id="ARBA00022801"/>
    </source>
</evidence>
<keyword evidence="10" id="KW-0539">Nucleus</keyword>
<sequence>MSKKYVYWEKQGNDRMCGLHCINAILQGPHYSEDVLATIGREIDEKEREFLKCSGGAGGSGMNDLMRKNSSNVLDDGFINISVLIECLRRKNISVKNTFQEDLKKIISSDHQDIGYICNLEQHWFGIRKIYNTWYVLDSLKSGPLYIKDINLKYYFNDIINKYHVFSVQNMNPYVSLPKADVNFLPKNPNQFYLCTSQISEISGVSSNGFIMEERVNSGSRGEKGSFFPSGGYDKPNKFHWPEGGGRKLNDQAGGSDLTGGGGGVGVGGFPTGAHDADDELQMALRLSMEEYVKNLAPPPEEEPASENCINFMVKLSNRKIHKRFCVTKTLADVFYWLEYESVNRLDFGPSLLLRSSYNLYQIYPRRKFCKYQNGTIELQTGDKIEQVQDTPLVDLKFEKEETFMLS</sequence>
<dbReference type="PhylomeDB" id="K6VIB0"/>
<dbReference type="SMART" id="SM01246">
    <property type="entry name" value="Josephin"/>
    <property type="match status" value="1"/>
</dbReference>
<feature type="region of interest" description="Disordered" evidence="12">
    <location>
        <begin position="241"/>
        <end position="264"/>
    </location>
</feature>
<keyword evidence="9" id="KW-0804">Transcription</keyword>
<dbReference type="PROSITE" id="PS50330">
    <property type="entry name" value="UIM"/>
    <property type="match status" value="1"/>
</dbReference>
<evidence type="ECO:0000256" key="10">
    <source>
        <dbReference type="ARBA" id="ARBA00023242"/>
    </source>
</evidence>
<gene>
    <name evidence="14" type="ORF">PCYB_145250</name>
</gene>
<protein>
    <recommendedName>
        <fullName evidence="3">ubiquitinyl hydrolase 1</fullName>
        <ecNumber evidence="3">3.4.19.12</ecNumber>
    </recommendedName>
</protein>
<dbReference type="RefSeq" id="XP_004225044.1">
    <property type="nucleotide sequence ID" value="XM_004224996.1"/>
</dbReference>
<keyword evidence="15" id="KW-1185">Reference proteome</keyword>
<dbReference type="GO" id="GO:0016579">
    <property type="term" value="P:protein deubiquitination"/>
    <property type="evidence" value="ECO:0007669"/>
    <property type="project" value="InterPro"/>
</dbReference>
<dbReference type="eggNOG" id="KOG2935">
    <property type="taxonomic scope" value="Eukaryota"/>
</dbReference>
<evidence type="ECO:0000259" key="13">
    <source>
        <dbReference type="PROSITE" id="PS50957"/>
    </source>
</evidence>
<dbReference type="PANTHER" id="PTHR14159">
    <property type="entry name" value="ATAXIN-3-RELATED"/>
    <property type="match status" value="1"/>
</dbReference>
<reference evidence="14 15" key="1">
    <citation type="journal article" date="2012" name="Nat. Genet.">
        <title>Plasmodium cynomolgi genome sequences provide insight into Plasmodium vivax and the monkey malaria clade.</title>
        <authorList>
            <person name="Tachibana S."/>
            <person name="Sullivan S.A."/>
            <person name="Kawai S."/>
            <person name="Nakamura S."/>
            <person name="Kim H.R."/>
            <person name="Goto N."/>
            <person name="Arisue N."/>
            <person name="Palacpac N.M.Q."/>
            <person name="Honma H."/>
            <person name="Yagi M."/>
            <person name="Tougan T."/>
            <person name="Katakai Y."/>
            <person name="Kaneko O."/>
            <person name="Mita T."/>
            <person name="Kita K."/>
            <person name="Yasutomi Y."/>
            <person name="Sutton P.L."/>
            <person name="Shakhbatyan R."/>
            <person name="Horii T."/>
            <person name="Yasunaga T."/>
            <person name="Barnwell J.W."/>
            <person name="Escalante A.A."/>
            <person name="Carlton J.M."/>
            <person name="Tanabe K."/>
        </authorList>
    </citation>
    <scope>NUCLEOTIDE SEQUENCE [LARGE SCALE GENOMIC DNA]</scope>
    <source>
        <strain evidence="14 15">B</strain>
    </source>
</reference>
<evidence type="ECO:0000256" key="2">
    <source>
        <dbReference type="ARBA" id="ARBA00004123"/>
    </source>
</evidence>
<dbReference type="KEGG" id="pcy:PCYB_145250"/>
<dbReference type="AlphaFoldDB" id="K6VIB0"/>
<dbReference type="GO" id="GO:0004843">
    <property type="term" value="F:cysteine-type deubiquitinase activity"/>
    <property type="evidence" value="ECO:0007669"/>
    <property type="project" value="UniProtKB-EC"/>
</dbReference>
<evidence type="ECO:0000256" key="7">
    <source>
        <dbReference type="ARBA" id="ARBA00022807"/>
    </source>
</evidence>
<feature type="active site" evidence="11">
    <location>
        <position position="138"/>
    </location>
</feature>
<feature type="compositionally biased region" description="Basic and acidic residues" evidence="12">
    <location>
        <begin position="241"/>
        <end position="250"/>
    </location>
</feature>
<evidence type="ECO:0000313" key="15">
    <source>
        <dbReference type="Proteomes" id="UP000006319"/>
    </source>
</evidence>
<dbReference type="InterPro" id="IPR003903">
    <property type="entry name" value="UIM_dom"/>
</dbReference>
<dbReference type="PANTHER" id="PTHR14159:SF0">
    <property type="entry name" value="ATAXIN-3-RELATED"/>
    <property type="match status" value="1"/>
</dbReference>
<evidence type="ECO:0000256" key="12">
    <source>
        <dbReference type="SAM" id="MobiDB-lite"/>
    </source>
</evidence>
<dbReference type="Gene3D" id="3.10.20.90">
    <property type="entry name" value="Phosphatidylinositol 3-kinase Catalytic Subunit, Chain A, domain 1"/>
    <property type="match status" value="1"/>
</dbReference>
<evidence type="ECO:0000313" key="14">
    <source>
        <dbReference type="EMBL" id="GAB69097.1"/>
    </source>
</evidence>
<dbReference type="PRINTS" id="PR01233">
    <property type="entry name" value="JOSEPHIN"/>
</dbReference>
<dbReference type="Gene3D" id="1.10.287.10">
    <property type="entry name" value="S15/NS1, RNA-binding"/>
    <property type="match status" value="1"/>
</dbReference>